<dbReference type="CDD" id="cd03215">
    <property type="entry name" value="ABC_Carb_Monos_II"/>
    <property type="match status" value="1"/>
</dbReference>
<evidence type="ECO:0000256" key="2">
    <source>
        <dbReference type="ARBA" id="ARBA00022475"/>
    </source>
</evidence>
<dbReference type="PROSITE" id="PS00211">
    <property type="entry name" value="ABC_TRANSPORTER_1"/>
    <property type="match status" value="1"/>
</dbReference>
<reference evidence="9 10" key="2">
    <citation type="submission" date="2017-08" db="EMBL/GenBank/DDBJ databases">
        <title>WGS of novel Burkholderia cepaca complex species.</title>
        <authorList>
            <person name="Lipuma J."/>
            <person name="Spilker T."/>
        </authorList>
    </citation>
    <scope>NUCLEOTIDE SEQUENCE [LARGE SCALE GENOMIC DNA]</scope>
    <source>
        <strain evidence="9 10">AU17325</strain>
    </source>
</reference>
<dbReference type="PANTHER" id="PTHR43790:SF9">
    <property type="entry name" value="GALACTOFURANOSE TRANSPORTER ATP-BINDING PROTEIN YTFR"/>
    <property type="match status" value="1"/>
</dbReference>
<dbReference type="InterPro" id="IPR003593">
    <property type="entry name" value="AAA+_ATPase"/>
</dbReference>
<dbReference type="PANTHER" id="PTHR43790">
    <property type="entry name" value="CARBOHYDRATE TRANSPORT ATP-BINDING PROTEIN MG119-RELATED"/>
    <property type="match status" value="1"/>
</dbReference>
<sequence length="511" mass="54853">MGDNLMMENAAIAVPRLSVRGIEKGYHGNLVLRGIDLDLHAGEMLALVGANGAGKSTLVKIICGAQSSDAGSIEIDGNLANLREISDAQAAGIAVAHQQVAVIPSLTAAENIMLGREPLGGGLIRPRALRAEAERVMRRFGVDLDLDTESGDLGLGENKILDILKALVGNPAILILDEPTASLTLNESKRLFSFLKDLKEKGLSILFISHHMNEIFEHCDRVVVLKDGLKVHDGAVADTTVREVVQWMVGRDVDGQVHVSSARAQQDVTTRIRNAQIGALHVPEFDVQAGEVVGVAGVLGAGQTGVLEALAGAPPRGTRGEFLVNGTLGCPRSVADATARGVYLVADERLRKALFPGLTVEENLMTGALAQSSRHGFMQHSLIRDLATDTVRRLGIKCSGIAQDILQLSGGNQQKVAFGRWLIRMARSLDARPPLLLLDNPTEGVDVGAKAEIYMLIEQLVQNGASVVITSAEFGEMLKLCDRIYCIADRRVGRYLTREEFSEARLLLEVN</sequence>
<name>A0A228IN97_9BURK</name>
<evidence type="ECO:0000256" key="1">
    <source>
        <dbReference type="ARBA" id="ARBA00022448"/>
    </source>
</evidence>
<feature type="domain" description="ABC transporter" evidence="8">
    <location>
        <begin position="263"/>
        <end position="510"/>
    </location>
</feature>
<dbReference type="InterPro" id="IPR050107">
    <property type="entry name" value="ABC_carbohydrate_import_ATPase"/>
</dbReference>
<keyword evidence="5" id="KW-0677">Repeat</keyword>
<keyword evidence="1" id="KW-0813">Transport</keyword>
<gene>
    <name evidence="9" type="ORF">CFB84_20155</name>
</gene>
<dbReference type="InterPro" id="IPR017871">
    <property type="entry name" value="ABC_transporter-like_CS"/>
</dbReference>
<evidence type="ECO:0000259" key="8">
    <source>
        <dbReference type="PROSITE" id="PS50893"/>
    </source>
</evidence>
<dbReference type="GO" id="GO:0016887">
    <property type="term" value="F:ATP hydrolysis activity"/>
    <property type="evidence" value="ECO:0007669"/>
    <property type="project" value="InterPro"/>
</dbReference>
<keyword evidence="2" id="KW-1003">Cell membrane</keyword>
<dbReference type="SMART" id="SM00382">
    <property type="entry name" value="AAA"/>
    <property type="match status" value="2"/>
</dbReference>
<evidence type="ECO:0000256" key="5">
    <source>
        <dbReference type="ARBA" id="ARBA00022737"/>
    </source>
</evidence>
<dbReference type="OrthoDB" id="9776369at2"/>
<dbReference type="AlphaFoldDB" id="A0A228IN97"/>
<dbReference type="CDD" id="cd03216">
    <property type="entry name" value="ABC_Carb_Monos_I"/>
    <property type="match status" value="1"/>
</dbReference>
<dbReference type="Gene3D" id="3.40.50.300">
    <property type="entry name" value="P-loop containing nucleotide triphosphate hydrolases"/>
    <property type="match status" value="2"/>
</dbReference>
<evidence type="ECO:0000313" key="9">
    <source>
        <dbReference type="EMBL" id="OXI43850.1"/>
    </source>
</evidence>
<organism evidence="9 10">
    <name type="scientific">Burkholderia aenigmatica</name>
    <dbReference type="NCBI Taxonomy" id="2015348"/>
    <lineage>
        <taxon>Bacteria</taxon>
        <taxon>Pseudomonadati</taxon>
        <taxon>Pseudomonadota</taxon>
        <taxon>Betaproteobacteria</taxon>
        <taxon>Burkholderiales</taxon>
        <taxon>Burkholderiaceae</taxon>
        <taxon>Burkholderia</taxon>
        <taxon>Burkholderia cepacia complex</taxon>
    </lineage>
</organism>
<dbReference type="PROSITE" id="PS50893">
    <property type="entry name" value="ABC_TRANSPORTER_2"/>
    <property type="match status" value="2"/>
</dbReference>
<dbReference type="SUPFAM" id="SSF52540">
    <property type="entry name" value="P-loop containing nucleoside triphosphate hydrolases"/>
    <property type="match status" value="2"/>
</dbReference>
<keyword evidence="3" id="KW-0997">Cell inner membrane</keyword>
<keyword evidence="4" id="KW-0762">Sugar transport</keyword>
<evidence type="ECO:0000256" key="4">
    <source>
        <dbReference type="ARBA" id="ARBA00022597"/>
    </source>
</evidence>
<dbReference type="GO" id="GO:0005524">
    <property type="term" value="F:ATP binding"/>
    <property type="evidence" value="ECO:0007669"/>
    <property type="project" value="UniProtKB-KW"/>
</dbReference>
<keyword evidence="7 9" id="KW-0067">ATP-binding</keyword>
<evidence type="ECO:0000256" key="3">
    <source>
        <dbReference type="ARBA" id="ARBA00022519"/>
    </source>
</evidence>
<feature type="domain" description="ABC transporter" evidence="8">
    <location>
        <begin position="17"/>
        <end position="252"/>
    </location>
</feature>
<evidence type="ECO:0000256" key="6">
    <source>
        <dbReference type="ARBA" id="ARBA00022741"/>
    </source>
</evidence>
<dbReference type="InterPro" id="IPR027417">
    <property type="entry name" value="P-loop_NTPase"/>
</dbReference>
<keyword evidence="3" id="KW-0472">Membrane</keyword>
<evidence type="ECO:0000313" key="10">
    <source>
        <dbReference type="Proteomes" id="UP000214600"/>
    </source>
</evidence>
<evidence type="ECO:0000256" key="7">
    <source>
        <dbReference type="ARBA" id="ARBA00022840"/>
    </source>
</evidence>
<proteinExistence type="predicted"/>
<keyword evidence="6" id="KW-0547">Nucleotide-binding</keyword>
<comment type="caution">
    <text evidence="9">The sequence shown here is derived from an EMBL/GenBank/DDBJ whole genome shotgun (WGS) entry which is preliminary data.</text>
</comment>
<dbReference type="Pfam" id="PF00005">
    <property type="entry name" value="ABC_tran"/>
    <property type="match status" value="2"/>
</dbReference>
<dbReference type="EMBL" id="NKFA01000007">
    <property type="protein sequence ID" value="OXI43850.1"/>
    <property type="molecule type" value="Genomic_DNA"/>
</dbReference>
<reference evidence="10" key="1">
    <citation type="submission" date="2017-06" db="EMBL/GenBank/DDBJ databases">
        <authorList>
            <person name="LiPuma J."/>
            <person name="Spilker T."/>
        </authorList>
    </citation>
    <scope>NUCLEOTIDE SEQUENCE [LARGE SCALE GENOMIC DNA]</scope>
    <source>
        <strain evidence="10">AU17325</strain>
    </source>
</reference>
<dbReference type="InterPro" id="IPR003439">
    <property type="entry name" value="ABC_transporter-like_ATP-bd"/>
</dbReference>
<protein>
    <submittedName>
        <fullName evidence="9">Sugar ABC transporter ATP-binding protein</fullName>
    </submittedName>
</protein>
<dbReference type="Proteomes" id="UP000214600">
    <property type="component" value="Unassembled WGS sequence"/>
</dbReference>
<accession>A0A228IN97</accession>